<accession>A0ACA9MCD6</accession>
<organism evidence="1 2">
    <name type="scientific">Dentiscutata heterogama</name>
    <dbReference type="NCBI Taxonomy" id="1316150"/>
    <lineage>
        <taxon>Eukaryota</taxon>
        <taxon>Fungi</taxon>
        <taxon>Fungi incertae sedis</taxon>
        <taxon>Mucoromycota</taxon>
        <taxon>Glomeromycotina</taxon>
        <taxon>Glomeromycetes</taxon>
        <taxon>Diversisporales</taxon>
        <taxon>Gigasporaceae</taxon>
        <taxon>Dentiscutata</taxon>
    </lineage>
</organism>
<gene>
    <name evidence="1" type="ORF">DHETER_LOCUS6361</name>
</gene>
<name>A0ACA9MCD6_9GLOM</name>
<comment type="caution">
    <text evidence="1">The sequence shown here is derived from an EMBL/GenBank/DDBJ whole genome shotgun (WGS) entry which is preliminary data.</text>
</comment>
<feature type="non-terminal residue" evidence="1">
    <location>
        <position position="706"/>
    </location>
</feature>
<dbReference type="EMBL" id="CAJVPU010007920">
    <property type="protein sequence ID" value="CAG8578353.1"/>
    <property type="molecule type" value="Genomic_DNA"/>
</dbReference>
<keyword evidence="2" id="KW-1185">Reference proteome</keyword>
<dbReference type="Proteomes" id="UP000789702">
    <property type="component" value="Unassembled WGS sequence"/>
</dbReference>
<evidence type="ECO:0000313" key="2">
    <source>
        <dbReference type="Proteomes" id="UP000789702"/>
    </source>
</evidence>
<sequence>IKYSELTYTEMSKQPNLTGGQPFILGITHYQDSADTAVIRISRANGSVIEINFDNIEEIQDINYCYIDAKNPINIYPLFDKYILVSYVHATDTSDNTTFMDRGMILDWNGRIISKIDFGPSYLAPATNAWIPNEYIVNNIVPKRGFLRLSVVRGTSDFEWSQYAYNDNGSFSLLQSDRVHDIYSTGIIQVTVFATISGGYAIVHANTTRRNATSNTLSDQFIANAGLYAIILDYNQTNTSQSIILHEMPTPNINIAFRTLHCSVDYVYIGHTCVLSGISINSTRITITPTTTAAAPVTTTVVTTTPFYLTTRFLSAGSVLKLDPVFNISLNSVANIRTLPLGGYALTSQTHYLQVINFTFDLYDEDNNLFNYDFPIKPITANLLGAFDILQNNTMIVALNETTSSWRLLSIDLPKLAPYIDSGYGNLHINSTYPQKGFNNLALNTEGINITFNDRISFSFSDANLTIYQKINKTNILRQSINSRTCNKCTASGNVITLEVFRCTFNDPGGQYYVKMDNNFVKSSEYGEPIPGIDSNMWTFQTDNRTLQIKPVDSDIQGKLRLTTNGTQYFQGLNSSEQHDFFTNLINELVMIIPIEKGRLKSNEHSQFDTSSIESKILISLSIIGTKNGKKKNATAMRDDLDLLISNKKFTNISSGTITKYLDETYGFMPTASLKSPESENFAIFQLGIALFRIGTLTAFIFTDAK</sequence>
<evidence type="ECO:0000313" key="1">
    <source>
        <dbReference type="EMBL" id="CAG8578353.1"/>
    </source>
</evidence>
<reference evidence="1" key="1">
    <citation type="submission" date="2021-06" db="EMBL/GenBank/DDBJ databases">
        <authorList>
            <person name="Kallberg Y."/>
            <person name="Tangrot J."/>
            <person name="Rosling A."/>
        </authorList>
    </citation>
    <scope>NUCLEOTIDE SEQUENCE</scope>
    <source>
        <strain evidence="1">IL203A</strain>
    </source>
</reference>
<proteinExistence type="predicted"/>
<protein>
    <submittedName>
        <fullName evidence="1">2449_t:CDS:1</fullName>
    </submittedName>
</protein>
<feature type="non-terminal residue" evidence="1">
    <location>
        <position position="1"/>
    </location>
</feature>